<evidence type="ECO:0000313" key="1">
    <source>
        <dbReference type="EMBL" id="KAI3353639.1"/>
    </source>
</evidence>
<keyword evidence="2" id="KW-1185">Reference proteome</keyword>
<comment type="caution">
    <text evidence="1">The sequence shown here is derived from an EMBL/GenBank/DDBJ whole genome shotgun (WGS) entry which is preliminary data.</text>
</comment>
<name>A0ACB8VDN8_9TELE</name>
<organism evidence="1 2">
    <name type="scientific">Scortum barcoo</name>
    <name type="common">barcoo grunter</name>
    <dbReference type="NCBI Taxonomy" id="214431"/>
    <lineage>
        <taxon>Eukaryota</taxon>
        <taxon>Metazoa</taxon>
        <taxon>Chordata</taxon>
        <taxon>Craniata</taxon>
        <taxon>Vertebrata</taxon>
        <taxon>Euteleostomi</taxon>
        <taxon>Actinopterygii</taxon>
        <taxon>Neopterygii</taxon>
        <taxon>Teleostei</taxon>
        <taxon>Neoteleostei</taxon>
        <taxon>Acanthomorphata</taxon>
        <taxon>Eupercaria</taxon>
        <taxon>Centrarchiformes</taxon>
        <taxon>Terapontoidei</taxon>
        <taxon>Terapontidae</taxon>
        <taxon>Scortum</taxon>
    </lineage>
</organism>
<protein>
    <submittedName>
        <fullName evidence="1">Uncharacterized protein</fullName>
    </submittedName>
</protein>
<dbReference type="Proteomes" id="UP000831701">
    <property type="component" value="Chromosome 22"/>
</dbReference>
<sequence length="597" mass="64141">MESPVGALSSTPPRDSKKAGYSVYCCSARRLAQTTARDLSPTRRRREATLSFTGVNSNTWRLSWGAISKPTPAQLAAAHPGQLQSSGGSSPSQGAGFQSPSYAWRSVELKRMGILQSKKATPKEKHPLNKDIKNENAGEAATDFNKCEANVLTGNLDNAANSGRDVGPPQLQTETSSGNEAVLTRMHPVPADYVPQNREQDTHKAAGISQNADPVKYFSSPASASPAVEPRHGMKQTVGELDVQRSDVLQQLRDTPEKSSPEQTKPAQHQKKTTAPVEAKNRNFTPSQQQRPAAAETTQVPPPTGSTVGTAADQVAARVLCKDFSCQAGGGELVQGVTKEHQHSKEAKTKAKINQLPGKKPGCVLSQVNEESTDSTCHAAQTATTKPAAAEVLAVKPTEPTNQQKPKETEITTVQESSQQKDCTAVEGNTTKKHNKPHQTAQSKKADNTNNGSSSSGIQKVHVEAEAAQVAGVEEMPTATPNKPPAADTSVKLKLKTELKVSPPKYAPAKSKKKCTHKAFNQTQPKKTRDVTVKEERHGKNRQVENQEPDHSPAGSLKHKAGAKGHWHPFTVNQSCPRKVCRQDGPETVLPPNTQNK</sequence>
<reference evidence="1" key="1">
    <citation type="submission" date="2022-04" db="EMBL/GenBank/DDBJ databases">
        <title>Jade perch genome.</title>
        <authorList>
            <person name="Chao B."/>
        </authorList>
    </citation>
    <scope>NUCLEOTIDE SEQUENCE</scope>
    <source>
        <strain evidence="1">CB-2022</strain>
    </source>
</reference>
<accession>A0ACB8VDN8</accession>
<dbReference type="EMBL" id="CM041552">
    <property type="protein sequence ID" value="KAI3353639.1"/>
    <property type="molecule type" value="Genomic_DNA"/>
</dbReference>
<proteinExistence type="predicted"/>
<evidence type="ECO:0000313" key="2">
    <source>
        <dbReference type="Proteomes" id="UP000831701"/>
    </source>
</evidence>
<gene>
    <name evidence="1" type="ORF">L3Q82_004893</name>
</gene>